<protein>
    <submittedName>
        <fullName evidence="1">Uncharacterized protein</fullName>
    </submittedName>
</protein>
<dbReference type="Proteomes" id="UP000633509">
    <property type="component" value="Unassembled WGS sequence"/>
</dbReference>
<accession>A0ABR9LQH5</accession>
<reference evidence="1 2" key="1">
    <citation type="submission" date="2020-10" db="EMBL/GenBank/DDBJ databases">
        <title>Sequencing the genomes of 1000 actinobacteria strains.</title>
        <authorList>
            <person name="Klenk H.-P."/>
        </authorList>
    </citation>
    <scope>NUCLEOTIDE SEQUENCE [LARGE SCALE GENOMIC DNA]</scope>
    <source>
        <strain evidence="1 2">DSM 43173</strain>
    </source>
</reference>
<comment type="caution">
    <text evidence="1">The sequence shown here is derived from an EMBL/GenBank/DDBJ whole genome shotgun (WGS) entry which is preliminary data.</text>
</comment>
<sequence length="56" mass="5712">MIPAATVAPDKPGQGGAPVALVVRVVGSARAGTTRCRDGMRLKTRAGWEKLSAAAH</sequence>
<organism evidence="1 2">
    <name type="scientific">Nonomuraea angiospora</name>
    <dbReference type="NCBI Taxonomy" id="46172"/>
    <lineage>
        <taxon>Bacteria</taxon>
        <taxon>Bacillati</taxon>
        <taxon>Actinomycetota</taxon>
        <taxon>Actinomycetes</taxon>
        <taxon>Streptosporangiales</taxon>
        <taxon>Streptosporangiaceae</taxon>
        <taxon>Nonomuraea</taxon>
    </lineage>
</organism>
<evidence type="ECO:0000313" key="2">
    <source>
        <dbReference type="Proteomes" id="UP000633509"/>
    </source>
</evidence>
<keyword evidence="2" id="KW-1185">Reference proteome</keyword>
<evidence type="ECO:0000313" key="1">
    <source>
        <dbReference type="EMBL" id="MBE1582909.1"/>
    </source>
</evidence>
<dbReference type="EMBL" id="JADBEK010000001">
    <property type="protein sequence ID" value="MBE1582909.1"/>
    <property type="molecule type" value="Genomic_DNA"/>
</dbReference>
<gene>
    <name evidence="1" type="ORF">H4W80_001167</name>
</gene>
<name>A0ABR9LQH5_9ACTN</name>
<proteinExistence type="predicted"/>